<protein>
    <submittedName>
        <fullName evidence="5">ABC transporter substrate-binding protein</fullName>
    </submittedName>
</protein>
<evidence type="ECO:0000256" key="1">
    <source>
        <dbReference type="ARBA" id="ARBA00004418"/>
    </source>
</evidence>
<dbReference type="Proteomes" id="UP001165679">
    <property type="component" value="Unassembled WGS sequence"/>
</dbReference>
<dbReference type="PANTHER" id="PTHR30290">
    <property type="entry name" value="PERIPLASMIC BINDING COMPONENT OF ABC TRANSPORTER"/>
    <property type="match status" value="1"/>
</dbReference>
<comment type="subcellular location">
    <subcellularLocation>
        <location evidence="1">Periplasm</location>
    </subcellularLocation>
</comment>
<gene>
    <name evidence="5" type="ORF">OL599_22235</name>
</gene>
<keyword evidence="3" id="KW-0732">Signal</keyword>
<dbReference type="Gene3D" id="3.90.76.10">
    <property type="entry name" value="Dipeptide-binding Protein, Domain 1"/>
    <property type="match status" value="1"/>
</dbReference>
<name>A0AA41YNS4_9PROT</name>
<evidence type="ECO:0000259" key="4">
    <source>
        <dbReference type="Pfam" id="PF00496"/>
    </source>
</evidence>
<dbReference type="AlphaFoldDB" id="A0AA41YNS4"/>
<sequence>MRPPVSIGRRRLLTGAAAIAVAPQARAQDRAVVIAQTSDVATLDPAYGMDTATGNVLKHIYESVLSRRGDGSIGPGAAGPAVNLSPTEWRVELPAGRRFANGEPVDAEAVRASFARIVDPAAKAPTRPLFTKIVEAIVESPGAIRFRTDGPDALFEARMTNLLVVPPKYAATGKLTEAPVGSGPYMLEQWRRNDAVVLTARPDSGLPAPHYTRVTFRAIPEEIARISAVKTGEAQLVTALSPNQADSIARGGGVQVLRSDSTRVMVVHFNTAVPPADDLRFRRAVAMAVNRDEIIRGLMKGYATPVATIFGAAVQGVQKGADGAFAHDPEAARKLIQELGLTGHEIEIAGGAGRYPLDREIALAVGAQLRRVGLAVKVRATEYGTFLGDVKQRRVAPVFIQPHGNVWFDPLPQLVAFFDSNGFISAWREPALDRLLTETDGALGAAREQLVGKIVTHLKDEAAAVPLFAYQFIYAAAPGLQWRPRPDDVILAQEMT</sequence>
<comment type="similarity">
    <text evidence="2">Belongs to the bacterial solute-binding protein 5 family.</text>
</comment>
<dbReference type="InterPro" id="IPR000914">
    <property type="entry name" value="SBP_5_dom"/>
</dbReference>
<comment type="caution">
    <text evidence="5">The sequence shown here is derived from an EMBL/GenBank/DDBJ whole genome shotgun (WGS) entry which is preliminary data.</text>
</comment>
<keyword evidence="6" id="KW-1185">Reference proteome</keyword>
<evidence type="ECO:0000313" key="6">
    <source>
        <dbReference type="Proteomes" id="UP001165679"/>
    </source>
</evidence>
<evidence type="ECO:0000313" key="5">
    <source>
        <dbReference type="EMBL" id="MCW3477291.1"/>
    </source>
</evidence>
<dbReference type="GO" id="GO:1904680">
    <property type="term" value="F:peptide transmembrane transporter activity"/>
    <property type="evidence" value="ECO:0007669"/>
    <property type="project" value="TreeGrafter"/>
</dbReference>
<proteinExistence type="inferred from homology"/>
<dbReference type="PIRSF" id="PIRSF002741">
    <property type="entry name" value="MppA"/>
    <property type="match status" value="1"/>
</dbReference>
<evidence type="ECO:0000256" key="3">
    <source>
        <dbReference type="SAM" id="SignalP"/>
    </source>
</evidence>
<reference evidence="5" key="2">
    <citation type="submission" date="2022-10" db="EMBL/GenBank/DDBJ databases">
        <authorList>
            <person name="Trinh H.N."/>
        </authorList>
    </citation>
    <scope>NUCLEOTIDE SEQUENCE</scope>
    <source>
        <strain evidence="5">RN2-1</strain>
    </source>
</reference>
<dbReference type="InterPro" id="IPR030678">
    <property type="entry name" value="Peptide/Ni-bd"/>
</dbReference>
<feature type="signal peptide" evidence="3">
    <location>
        <begin position="1"/>
        <end position="27"/>
    </location>
</feature>
<dbReference type="GO" id="GO:0015833">
    <property type="term" value="P:peptide transport"/>
    <property type="evidence" value="ECO:0007669"/>
    <property type="project" value="TreeGrafter"/>
</dbReference>
<dbReference type="Gene3D" id="3.10.105.10">
    <property type="entry name" value="Dipeptide-binding Protein, Domain 3"/>
    <property type="match status" value="1"/>
</dbReference>
<feature type="chain" id="PRO_5041212017" evidence="3">
    <location>
        <begin position="28"/>
        <end position="496"/>
    </location>
</feature>
<organism evidence="5 6">
    <name type="scientific">Limobrevibacterium gyesilva</name>
    <dbReference type="NCBI Taxonomy" id="2991712"/>
    <lineage>
        <taxon>Bacteria</taxon>
        <taxon>Pseudomonadati</taxon>
        <taxon>Pseudomonadota</taxon>
        <taxon>Alphaproteobacteria</taxon>
        <taxon>Acetobacterales</taxon>
        <taxon>Acetobacteraceae</taxon>
        <taxon>Limobrevibacterium</taxon>
    </lineage>
</organism>
<dbReference type="InterPro" id="IPR039424">
    <property type="entry name" value="SBP_5"/>
</dbReference>
<reference evidence="5" key="1">
    <citation type="submission" date="2022-09" db="EMBL/GenBank/DDBJ databases">
        <title>Rhodovastum sp. nov. RN2-1 isolated from soil in Seongnam, South Korea.</title>
        <authorList>
            <person name="Le N.T."/>
        </authorList>
    </citation>
    <scope>NUCLEOTIDE SEQUENCE</scope>
    <source>
        <strain evidence="5">RN2-1</strain>
    </source>
</reference>
<dbReference type="Pfam" id="PF00496">
    <property type="entry name" value="SBP_bac_5"/>
    <property type="match status" value="1"/>
</dbReference>
<dbReference type="Gene3D" id="3.40.190.10">
    <property type="entry name" value="Periplasmic binding protein-like II"/>
    <property type="match status" value="1"/>
</dbReference>
<feature type="domain" description="Solute-binding protein family 5" evidence="4">
    <location>
        <begin position="86"/>
        <end position="422"/>
    </location>
</feature>
<dbReference type="GO" id="GO:0030288">
    <property type="term" value="C:outer membrane-bounded periplasmic space"/>
    <property type="evidence" value="ECO:0007669"/>
    <property type="project" value="UniProtKB-ARBA"/>
</dbReference>
<dbReference type="GO" id="GO:0043190">
    <property type="term" value="C:ATP-binding cassette (ABC) transporter complex"/>
    <property type="evidence" value="ECO:0007669"/>
    <property type="project" value="InterPro"/>
</dbReference>
<dbReference type="RefSeq" id="WP_264716229.1">
    <property type="nucleotide sequence ID" value="NZ_JAPDNT010000034.1"/>
</dbReference>
<evidence type="ECO:0000256" key="2">
    <source>
        <dbReference type="ARBA" id="ARBA00005695"/>
    </source>
</evidence>
<dbReference type="EMBL" id="JAPDNT010000034">
    <property type="protein sequence ID" value="MCW3477291.1"/>
    <property type="molecule type" value="Genomic_DNA"/>
</dbReference>
<accession>A0AA41YNS4</accession>
<dbReference type="SUPFAM" id="SSF53850">
    <property type="entry name" value="Periplasmic binding protein-like II"/>
    <property type="match status" value="1"/>
</dbReference>